<gene>
    <name evidence="2" type="ORF">RW095_17220</name>
</gene>
<dbReference type="Proteomes" id="UP001302652">
    <property type="component" value="Chromosome 2"/>
</dbReference>
<feature type="compositionally biased region" description="Polar residues" evidence="1">
    <location>
        <begin position="171"/>
        <end position="184"/>
    </location>
</feature>
<dbReference type="InterPro" id="IPR036278">
    <property type="entry name" value="Sialidase_sf"/>
</dbReference>
<feature type="compositionally biased region" description="Basic and acidic residues" evidence="1">
    <location>
        <begin position="123"/>
        <end position="158"/>
    </location>
</feature>
<keyword evidence="3" id="KW-1185">Reference proteome</keyword>
<name>A0ABZ0EFM5_9BURK</name>
<dbReference type="SUPFAM" id="SSF50939">
    <property type="entry name" value="Sialidases"/>
    <property type="match status" value="1"/>
</dbReference>
<evidence type="ECO:0000256" key="1">
    <source>
        <dbReference type="SAM" id="MobiDB-lite"/>
    </source>
</evidence>
<evidence type="ECO:0000313" key="3">
    <source>
        <dbReference type="Proteomes" id="UP001302652"/>
    </source>
</evidence>
<reference evidence="2 3" key="1">
    <citation type="submission" date="2023-10" db="EMBL/GenBank/DDBJ databases">
        <title>Surface-active antibiotics is a multifunctional adaptation for post-fire microbes.</title>
        <authorList>
            <person name="Liu M.D."/>
            <person name="Du Y."/>
            <person name="Koupaei S.K."/>
            <person name="Kim N.R."/>
            <person name="Zhang W."/>
            <person name="Traxler M.F."/>
        </authorList>
    </citation>
    <scope>NUCLEOTIDE SEQUENCE [LARGE SCALE GENOMIC DNA]</scope>
    <source>
        <strain evidence="2 3">F3</strain>
    </source>
</reference>
<feature type="region of interest" description="Disordered" evidence="1">
    <location>
        <begin position="123"/>
        <end position="228"/>
    </location>
</feature>
<protein>
    <submittedName>
        <fullName evidence="2">Uncharacterized protein</fullName>
    </submittedName>
</protein>
<feature type="compositionally biased region" description="Polar residues" evidence="1">
    <location>
        <begin position="219"/>
        <end position="228"/>
    </location>
</feature>
<dbReference type="RefSeq" id="WP_317017148.1">
    <property type="nucleotide sequence ID" value="NZ_CP136512.1"/>
</dbReference>
<accession>A0ABZ0EFM5</accession>
<dbReference type="EMBL" id="CP136512">
    <property type="protein sequence ID" value="WOD15062.1"/>
    <property type="molecule type" value="Genomic_DNA"/>
</dbReference>
<organism evidence="2 3">
    <name type="scientific">Paraburkholderia kirstenboschensis</name>
    <dbReference type="NCBI Taxonomy" id="1245436"/>
    <lineage>
        <taxon>Bacteria</taxon>
        <taxon>Pseudomonadati</taxon>
        <taxon>Pseudomonadota</taxon>
        <taxon>Betaproteobacteria</taxon>
        <taxon>Burkholderiales</taxon>
        <taxon>Burkholderiaceae</taxon>
        <taxon>Paraburkholderia</taxon>
    </lineage>
</organism>
<sequence>MSTIGVPIARLSHQLVFLLFIWSTHAFATVSLGPTLPGAAVQNSTVLLVALPIKNFGDTDASNVVIRDVVLLGAHLESPARLPVSLGTIASGEREVLNLSFIVRKLDPAKTYRVLVQGRYDGRTFGRTHRGNDRDDRHENGKDEDERGKGEHGHEFHFVVDVQLPPPAPGSDTSSSNTGPTRATQGPYPLLPQPPQTENNEDRAPTPIGSPSFLFPHTATGTSPQALQLTSYPGASPDGAVGFIINTNANGIADRFPPDPSAVGSGTSSNLVLATANLYLKYSTDGGSTFTTVSNLSTVFGDQPDGGYCCDQVVHYIPSIDRVVWLIQTNQPKDSAGKPTGGNRLRIA</sequence>
<evidence type="ECO:0000313" key="2">
    <source>
        <dbReference type="EMBL" id="WOD15062.1"/>
    </source>
</evidence>
<proteinExistence type="predicted"/>